<name>A0AAD5LTT7_PYTIN</name>
<feature type="domain" description="RCK N-terminal" evidence="14">
    <location>
        <begin position="316"/>
        <end position="433"/>
    </location>
</feature>
<dbReference type="SUPFAM" id="SSF51735">
    <property type="entry name" value="NAD(P)-binding Rossmann-fold domains"/>
    <property type="match status" value="1"/>
</dbReference>
<feature type="domain" description="Calcium-activated potassium channel BK alpha subunit" evidence="13">
    <location>
        <begin position="452"/>
        <end position="545"/>
    </location>
</feature>
<evidence type="ECO:0000313" key="15">
    <source>
        <dbReference type="EMBL" id="KAJ0393131.1"/>
    </source>
</evidence>
<dbReference type="InterPro" id="IPR003148">
    <property type="entry name" value="RCK_N"/>
</dbReference>
<gene>
    <name evidence="15" type="ORF">P43SY_005426</name>
</gene>
<evidence type="ECO:0000256" key="6">
    <source>
        <dbReference type="ARBA" id="ARBA00022958"/>
    </source>
</evidence>
<evidence type="ECO:0000256" key="7">
    <source>
        <dbReference type="ARBA" id="ARBA00022989"/>
    </source>
</evidence>
<evidence type="ECO:0000259" key="14">
    <source>
        <dbReference type="Pfam" id="PF22614"/>
    </source>
</evidence>
<reference evidence="15" key="1">
    <citation type="submission" date="2021-12" db="EMBL/GenBank/DDBJ databases">
        <title>Prjna785345.</title>
        <authorList>
            <person name="Rujirawat T."/>
            <person name="Krajaejun T."/>
        </authorList>
    </citation>
    <scope>NUCLEOTIDE SEQUENCE</scope>
    <source>
        <strain evidence="15">Pi057C3</strain>
    </source>
</reference>
<feature type="region of interest" description="Disordered" evidence="11">
    <location>
        <begin position="608"/>
        <end position="636"/>
    </location>
</feature>
<dbReference type="Gene3D" id="1.10.287.70">
    <property type="match status" value="1"/>
</dbReference>
<proteinExistence type="predicted"/>
<evidence type="ECO:0000256" key="12">
    <source>
        <dbReference type="SAM" id="Phobius"/>
    </source>
</evidence>
<feature type="transmembrane region" description="Helical" evidence="12">
    <location>
        <begin position="111"/>
        <end position="130"/>
    </location>
</feature>
<dbReference type="PANTHER" id="PTHR10027">
    <property type="entry name" value="CALCIUM-ACTIVATED POTASSIUM CHANNEL ALPHA CHAIN"/>
    <property type="match status" value="1"/>
</dbReference>
<dbReference type="AlphaFoldDB" id="A0AAD5LTT7"/>
<dbReference type="Pfam" id="PF03493">
    <property type="entry name" value="BK_channel_a"/>
    <property type="match status" value="1"/>
</dbReference>
<feature type="transmembrane region" description="Helical" evidence="12">
    <location>
        <begin position="274"/>
        <end position="291"/>
    </location>
</feature>
<accession>A0AAD5LTT7</accession>
<comment type="subcellular location">
    <subcellularLocation>
        <location evidence="1">Membrane</location>
        <topology evidence="1">Multi-pass membrane protein</topology>
    </subcellularLocation>
</comment>
<dbReference type="Gene3D" id="3.40.50.720">
    <property type="entry name" value="NAD(P)-binding Rossmann-like Domain"/>
    <property type="match status" value="2"/>
</dbReference>
<evidence type="ECO:0000256" key="4">
    <source>
        <dbReference type="ARBA" id="ARBA00022692"/>
    </source>
</evidence>
<dbReference type="PANTHER" id="PTHR10027:SF10">
    <property type="entry name" value="SLOWPOKE 2, ISOFORM D"/>
    <property type="match status" value="1"/>
</dbReference>
<keyword evidence="4 12" id="KW-0812">Transmembrane</keyword>
<feature type="domain" description="RCK N-terminal" evidence="14">
    <location>
        <begin position="672"/>
        <end position="790"/>
    </location>
</feature>
<keyword evidence="2" id="KW-0813">Transport</keyword>
<feature type="transmembrane region" description="Helical" evidence="12">
    <location>
        <begin position="208"/>
        <end position="231"/>
    </location>
</feature>
<evidence type="ECO:0000313" key="16">
    <source>
        <dbReference type="Proteomes" id="UP001209570"/>
    </source>
</evidence>
<keyword evidence="6" id="KW-0630">Potassium</keyword>
<dbReference type="InterPro" id="IPR047871">
    <property type="entry name" value="K_chnl_Slo-like"/>
</dbReference>
<keyword evidence="8" id="KW-0406">Ion transport</keyword>
<evidence type="ECO:0000259" key="13">
    <source>
        <dbReference type="Pfam" id="PF03493"/>
    </source>
</evidence>
<keyword evidence="16" id="KW-1185">Reference proteome</keyword>
<keyword evidence="3" id="KW-0633">Potassium transport</keyword>
<sequence>MEHASPRVESRPQTHYGSVSLVKRSMQTAFHHPHSTASTSMEAFDAESAALTTDLSFLRGGKQYRSRDRISRFLDHSSFGIALDALLALLAFIYVGAYIANTYLPDTHLPLWLWLVELVCASLFAADFLFRDIYLANRRIEGIVSLSGIINILVILPVLPLSFFIEYHTLWLGDSYWRFVYPFRFVKCYLAAKAVLSRCHAYMTPVRQLAILCYIQIVLIIAGAAGIIQIAETSNNPQSVTHTGDWTFFNSFFNSVLVFVTIQTPPADNALSKIFVAVLVIVLILIVPYQISQVLDLGKSFSQYQLATFLPTPRAKHIVLCGDLTPSRIDHFFREVFHDDHDIVDINVVVLFDEEPSTAMVSLLMDPFFEKRVRFIQGSILDVDDAQRAAVGDADAIFVLSRRCEQEELRASDHRTLLRVLAAKRLAPRGRIFAQMHLSSNRHLLEDLDVKNVLYFSEVMHSLLAQNCVCPGFSTLIYNLTSTSSDDNNAWSAEQDNWQQRYSRSTSQEVYSVPLPSGAVIFGKTFAEVASLVYSECKGVLLFAVVSGALASHGKILLNPGDTYTCVGDELAFVVAENRRQADQVTRLGGKGGMPSAWSAQPITSMLQGKNDTPISPRRKTRVRAGKNGQQAEPGDVGKVHLVDDKASTPLLLSVDDLVIDDVALQQFSLAHIVVCIVSPTSFPPHLEYFLGPLRVKALRHHRPVVIVTATLPSEEQHETFRHFRHVFFVKGDPYHRPTLRRAGVDSAHKIVIMGDEGDVAESGSSELLVDASCIALHKSVTSMITPRRAPRVITELANRANVHFITQNLIPSDWFPAATATVSATATAAARSSRRPVDESAALLARAGDRRLSMSMSSRQFSVHEAASTASFSRDFFLSPAFASGLAYSTSLCDSLMINMYFNPMIKSILREFIFASWRDVDYMATPATPPTNGDGLGSPGSSLVTPSGSVQRSSLFTVEVPQVFVGKTFEYVYHYLLSSDGILAMGLYRCRPDRFMPPDMPRAQVPEDERSMPFGYVYVNPFPQDVLTGNDLLYVLAHKQPVWAS</sequence>
<dbReference type="EMBL" id="JAKCXM010000526">
    <property type="protein sequence ID" value="KAJ0393131.1"/>
    <property type="molecule type" value="Genomic_DNA"/>
</dbReference>
<feature type="transmembrane region" description="Helical" evidence="12">
    <location>
        <begin position="79"/>
        <end position="99"/>
    </location>
</feature>
<feature type="transmembrane region" description="Helical" evidence="12">
    <location>
        <begin position="176"/>
        <end position="196"/>
    </location>
</feature>
<dbReference type="GO" id="GO:0005267">
    <property type="term" value="F:potassium channel activity"/>
    <property type="evidence" value="ECO:0007669"/>
    <property type="project" value="UniProtKB-KW"/>
</dbReference>
<evidence type="ECO:0000256" key="10">
    <source>
        <dbReference type="ARBA" id="ARBA00023303"/>
    </source>
</evidence>
<keyword evidence="7 12" id="KW-1133">Transmembrane helix</keyword>
<keyword evidence="5" id="KW-0631">Potassium channel</keyword>
<evidence type="ECO:0000256" key="5">
    <source>
        <dbReference type="ARBA" id="ARBA00022826"/>
    </source>
</evidence>
<evidence type="ECO:0000256" key="1">
    <source>
        <dbReference type="ARBA" id="ARBA00004141"/>
    </source>
</evidence>
<evidence type="ECO:0008006" key="17">
    <source>
        <dbReference type="Google" id="ProtNLM"/>
    </source>
</evidence>
<evidence type="ECO:0000256" key="2">
    <source>
        <dbReference type="ARBA" id="ARBA00022448"/>
    </source>
</evidence>
<protein>
    <recommendedName>
        <fullName evidence="17">Calcium-activated potassium channel BK alpha subunit domain-containing protein</fullName>
    </recommendedName>
</protein>
<dbReference type="GO" id="GO:0016020">
    <property type="term" value="C:membrane"/>
    <property type="evidence" value="ECO:0007669"/>
    <property type="project" value="UniProtKB-SubCell"/>
</dbReference>
<feature type="transmembrane region" description="Helical" evidence="12">
    <location>
        <begin position="243"/>
        <end position="262"/>
    </location>
</feature>
<feature type="transmembrane region" description="Helical" evidence="12">
    <location>
        <begin position="142"/>
        <end position="164"/>
    </location>
</feature>
<evidence type="ECO:0000256" key="8">
    <source>
        <dbReference type="ARBA" id="ARBA00023065"/>
    </source>
</evidence>
<organism evidence="15 16">
    <name type="scientific">Pythium insidiosum</name>
    <name type="common">Pythiosis disease agent</name>
    <dbReference type="NCBI Taxonomy" id="114742"/>
    <lineage>
        <taxon>Eukaryota</taxon>
        <taxon>Sar</taxon>
        <taxon>Stramenopiles</taxon>
        <taxon>Oomycota</taxon>
        <taxon>Peronosporomycetes</taxon>
        <taxon>Pythiales</taxon>
        <taxon>Pythiaceae</taxon>
        <taxon>Pythium</taxon>
    </lineage>
</organism>
<dbReference type="Proteomes" id="UP001209570">
    <property type="component" value="Unassembled WGS sequence"/>
</dbReference>
<comment type="caution">
    <text evidence="15">The sequence shown here is derived from an EMBL/GenBank/DDBJ whole genome shotgun (WGS) entry which is preliminary data.</text>
</comment>
<keyword evidence="10" id="KW-0407">Ion channel</keyword>
<dbReference type="InterPro" id="IPR003929">
    <property type="entry name" value="K_chnl_BK_asu"/>
</dbReference>
<dbReference type="InterPro" id="IPR036291">
    <property type="entry name" value="NAD(P)-bd_dom_sf"/>
</dbReference>
<keyword evidence="9 12" id="KW-0472">Membrane</keyword>
<dbReference type="Pfam" id="PF22614">
    <property type="entry name" value="Slo-like_RCK"/>
    <property type="match status" value="2"/>
</dbReference>
<evidence type="ECO:0000256" key="9">
    <source>
        <dbReference type="ARBA" id="ARBA00023136"/>
    </source>
</evidence>
<dbReference type="SUPFAM" id="SSF81324">
    <property type="entry name" value="Voltage-gated potassium channels"/>
    <property type="match status" value="1"/>
</dbReference>
<evidence type="ECO:0000256" key="11">
    <source>
        <dbReference type="SAM" id="MobiDB-lite"/>
    </source>
</evidence>
<evidence type="ECO:0000256" key="3">
    <source>
        <dbReference type="ARBA" id="ARBA00022538"/>
    </source>
</evidence>